<proteinExistence type="predicted"/>
<sequence>MILAACAPVPSQTGTDAVDPALAAAAAGAPRLPVAIHAGSPDHGSQAAVRGADAIAAFPDRGDLVSYDSVRTPRRNGAHTFYPTRVSEAHALDAIASGTLYLTAPDGGRVALQYERHVEHGSGDWSWIGRDANGVDAILTFGEHAVFGVVPDGQGGSLRLTTNAGQTWVATTDRGMASSLQQRIRAGAVGPDFLVAPELDVDDGVAAASLVSAALDSAPQVGTGDLPVQVAAGTTVDVLLGYTPGFVSMLGGTSQALTRLNHIVTVGNQTFANSSVAVTLRLAGTLQVNYPETGSNRTALEQLTGSNGQTAVTIPASLRPLRNARETHGADLVSLVRSLRDPEHNGCGIAWLIGGNQTQITQSHERFGYSVISDSNGMQAPSNGHFCVDETLVHELGHNMGSQHDRESATDTDGVDYGRYPYSFGYKTTPTTGNFHTVMAYGDDGQTAYRIFSNPQSTYCGGRACGVANQADNARSLRETAPLIAGFRSTAGQDPRSDFNGDGRSDLFWRKSSNGRNAIWLSGNNTTQQAIAGVVVAWQPVAIGDFDGDGRDDIAWRHPSSGRNVIWRSGNASDTIAMAGVGTAAWAVAGAGDFNGDGRADLLWRHAGNGRNAIWLSANAATQQPIVPLSLTWRVAGVGDVNGDGRDDIVWRNASTGQNSVWLSGNSATSNALSTVSLGWEIQAVDDFDGDGRADLFWRQPSSGRNALWRSGNSATQIGVPGVGGPWTVVASGDYDGDGRADLVWRQMSTGRNTIWRSANSSDTISVATVSDMTWQVAP</sequence>
<dbReference type="Pfam" id="PF13517">
    <property type="entry name" value="FG-GAP_3"/>
    <property type="match status" value="3"/>
</dbReference>
<dbReference type="PANTHER" id="PTHR46580:SF2">
    <property type="entry name" value="MAM DOMAIN-CONTAINING PROTEIN"/>
    <property type="match status" value="1"/>
</dbReference>
<accession>A0ABV6SX43</accession>
<gene>
    <name evidence="2" type="ORF">ACFFFU_09680</name>
</gene>
<dbReference type="Proteomes" id="UP001589898">
    <property type="component" value="Unassembled WGS sequence"/>
</dbReference>
<protein>
    <submittedName>
        <fullName evidence="2">FG-GAP-like repeat-containing protein</fullName>
    </submittedName>
</protein>
<dbReference type="InterPro" id="IPR028994">
    <property type="entry name" value="Integrin_alpha_N"/>
</dbReference>
<evidence type="ECO:0000313" key="2">
    <source>
        <dbReference type="EMBL" id="MFC0718015.1"/>
    </source>
</evidence>
<evidence type="ECO:0000313" key="3">
    <source>
        <dbReference type="Proteomes" id="UP001589898"/>
    </source>
</evidence>
<keyword evidence="1" id="KW-0732">Signal</keyword>
<keyword evidence="3" id="KW-1185">Reference proteome</keyword>
<dbReference type="InterPro" id="IPR024079">
    <property type="entry name" value="MetalloPept_cat_dom_sf"/>
</dbReference>
<dbReference type="SUPFAM" id="SSF69318">
    <property type="entry name" value="Integrin alpha N-terminal domain"/>
    <property type="match status" value="1"/>
</dbReference>
<name>A0ABV6SX43_9GAMM</name>
<reference evidence="2 3" key="1">
    <citation type="submission" date="2024-09" db="EMBL/GenBank/DDBJ databases">
        <authorList>
            <person name="Sun Q."/>
            <person name="Mori K."/>
        </authorList>
    </citation>
    <scope>NUCLEOTIDE SEQUENCE [LARGE SCALE GENOMIC DNA]</scope>
    <source>
        <strain evidence="2 3">KCTC 52403</strain>
    </source>
</reference>
<dbReference type="Pfam" id="PF13583">
    <property type="entry name" value="Reprolysin_4"/>
    <property type="match status" value="1"/>
</dbReference>
<dbReference type="PANTHER" id="PTHR46580">
    <property type="entry name" value="SENSOR KINASE-RELATED"/>
    <property type="match status" value="1"/>
</dbReference>
<dbReference type="RefSeq" id="WP_189497336.1">
    <property type="nucleotide sequence ID" value="NZ_BMZT01000006.1"/>
</dbReference>
<dbReference type="Gene3D" id="2.130.10.130">
    <property type="entry name" value="Integrin alpha, N-terminal"/>
    <property type="match status" value="2"/>
</dbReference>
<dbReference type="EMBL" id="JBHLTF010000030">
    <property type="protein sequence ID" value="MFC0718015.1"/>
    <property type="molecule type" value="Genomic_DNA"/>
</dbReference>
<evidence type="ECO:0000256" key="1">
    <source>
        <dbReference type="ARBA" id="ARBA00022729"/>
    </source>
</evidence>
<dbReference type="InterPro" id="IPR013517">
    <property type="entry name" value="FG-GAP"/>
</dbReference>
<comment type="caution">
    <text evidence="2">The sequence shown here is derived from an EMBL/GenBank/DDBJ whole genome shotgun (WGS) entry which is preliminary data.</text>
</comment>
<dbReference type="SUPFAM" id="SSF55486">
    <property type="entry name" value="Metalloproteases ('zincins'), catalytic domain"/>
    <property type="match status" value="1"/>
</dbReference>
<organism evidence="2 3">
    <name type="scientific">Luteimonas padinae</name>
    <dbReference type="NCBI Taxonomy" id="1714359"/>
    <lineage>
        <taxon>Bacteria</taxon>
        <taxon>Pseudomonadati</taxon>
        <taxon>Pseudomonadota</taxon>
        <taxon>Gammaproteobacteria</taxon>
        <taxon>Lysobacterales</taxon>
        <taxon>Lysobacteraceae</taxon>
        <taxon>Luteimonas</taxon>
    </lineage>
</organism>
<dbReference type="Gene3D" id="3.40.390.10">
    <property type="entry name" value="Collagenase (Catalytic Domain)"/>
    <property type="match status" value="1"/>
</dbReference>